<keyword evidence="4" id="KW-1185">Reference proteome</keyword>
<evidence type="ECO:0000256" key="1">
    <source>
        <dbReference type="SAM" id="MobiDB-lite"/>
    </source>
</evidence>
<dbReference type="EMBL" id="OU900095">
    <property type="protein sequence ID" value="CAG9858561.1"/>
    <property type="molecule type" value="Genomic_DNA"/>
</dbReference>
<feature type="signal peptide" evidence="2">
    <location>
        <begin position="1"/>
        <end position="20"/>
    </location>
</feature>
<name>A0A9N9XQX4_PHYSR</name>
<protein>
    <submittedName>
        <fullName evidence="3">Uncharacterized protein</fullName>
    </submittedName>
</protein>
<proteinExistence type="predicted"/>
<evidence type="ECO:0000313" key="4">
    <source>
        <dbReference type="Proteomes" id="UP001153712"/>
    </source>
</evidence>
<keyword evidence="2" id="KW-0732">Signal</keyword>
<gene>
    <name evidence="3" type="ORF">PHYEVI_LOCUS4950</name>
</gene>
<feature type="chain" id="PRO_5040140361" evidence="2">
    <location>
        <begin position="21"/>
        <end position="168"/>
    </location>
</feature>
<reference evidence="3" key="1">
    <citation type="submission" date="2022-01" db="EMBL/GenBank/DDBJ databases">
        <authorList>
            <person name="King R."/>
        </authorList>
    </citation>
    <scope>NUCLEOTIDE SEQUENCE</scope>
</reference>
<evidence type="ECO:0000256" key="2">
    <source>
        <dbReference type="SAM" id="SignalP"/>
    </source>
</evidence>
<accession>A0A9N9XQX4</accession>
<feature type="compositionally biased region" description="Acidic residues" evidence="1">
    <location>
        <begin position="23"/>
        <end position="63"/>
    </location>
</feature>
<dbReference type="AlphaFoldDB" id="A0A9N9XQX4"/>
<organism evidence="3 4">
    <name type="scientific">Phyllotreta striolata</name>
    <name type="common">Striped flea beetle</name>
    <name type="synonym">Crioceris striolata</name>
    <dbReference type="NCBI Taxonomy" id="444603"/>
    <lineage>
        <taxon>Eukaryota</taxon>
        <taxon>Metazoa</taxon>
        <taxon>Ecdysozoa</taxon>
        <taxon>Arthropoda</taxon>
        <taxon>Hexapoda</taxon>
        <taxon>Insecta</taxon>
        <taxon>Pterygota</taxon>
        <taxon>Neoptera</taxon>
        <taxon>Endopterygota</taxon>
        <taxon>Coleoptera</taxon>
        <taxon>Polyphaga</taxon>
        <taxon>Cucujiformia</taxon>
        <taxon>Chrysomeloidea</taxon>
        <taxon>Chrysomelidae</taxon>
        <taxon>Galerucinae</taxon>
        <taxon>Alticini</taxon>
        <taxon>Phyllotreta</taxon>
    </lineage>
</organism>
<evidence type="ECO:0000313" key="3">
    <source>
        <dbReference type="EMBL" id="CAG9858561.1"/>
    </source>
</evidence>
<sequence length="168" mass="17886">MSPKFLLLIGIILLVGYVNSQEEEPAEGSLESDDEAGSGDTEESSESDEESEESDSSEEDNYEGENSVIPVQNRVSYPGIIPILGAGGTVLEAFVSFLIGKGSFDDVKCSLEGVMMQVSRMVSVSGAVGLIPLWGYVLQPLVEALARILKEIPFLGPVLSFLLVGVTL</sequence>
<dbReference type="Proteomes" id="UP001153712">
    <property type="component" value="Chromosome 2"/>
</dbReference>
<feature type="region of interest" description="Disordered" evidence="1">
    <location>
        <begin position="23"/>
        <end position="68"/>
    </location>
</feature>